<proteinExistence type="predicted"/>
<evidence type="ECO:0008006" key="5">
    <source>
        <dbReference type="Google" id="ProtNLM"/>
    </source>
</evidence>
<dbReference type="AlphaFoldDB" id="A0A9P1FIL1"/>
<feature type="transmembrane region" description="Helical" evidence="1">
    <location>
        <begin position="562"/>
        <end position="585"/>
    </location>
</feature>
<dbReference type="EMBL" id="CAMXCT010000413">
    <property type="protein sequence ID" value="CAI3978469.1"/>
    <property type="molecule type" value="Genomic_DNA"/>
</dbReference>
<dbReference type="EMBL" id="CAMXCT030000413">
    <property type="protein sequence ID" value="CAL4765781.1"/>
    <property type="molecule type" value="Genomic_DNA"/>
</dbReference>
<keyword evidence="1" id="KW-1133">Transmembrane helix</keyword>
<keyword evidence="4" id="KW-1185">Reference proteome</keyword>
<reference evidence="2" key="1">
    <citation type="submission" date="2022-10" db="EMBL/GenBank/DDBJ databases">
        <authorList>
            <person name="Chen Y."/>
            <person name="Dougan E. K."/>
            <person name="Chan C."/>
            <person name="Rhodes N."/>
            <person name="Thang M."/>
        </authorList>
    </citation>
    <scope>NUCLEOTIDE SEQUENCE</scope>
</reference>
<evidence type="ECO:0000256" key="1">
    <source>
        <dbReference type="SAM" id="Phobius"/>
    </source>
</evidence>
<feature type="transmembrane region" description="Helical" evidence="1">
    <location>
        <begin position="489"/>
        <end position="511"/>
    </location>
</feature>
<feature type="transmembrane region" description="Helical" evidence="1">
    <location>
        <begin position="523"/>
        <end position="542"/>
    </location>
</feature>
<dbReference type="OrthoDB" id="423397at2759"/>
<reference evidence="3 4" key="2">
    <citation type="submission" date="2024-05" db="EMBL/GenBank/DDBJ databases">
        <authorList>
            <person name="Chen Y."/>
            <person name="Shah S."/>
            <person name="Dougan E. K."/>
            <person name="Thang M."/>
            <person name="Chan C."/>
        </authorList>
    </citation>
    <scope>NUCLEOTIDE SEQUENCE [LARGE SCALE GENOMIC DNA]</scope>
</reference>
<sequence>MVVHWHEAVATGTGNGGQTSLLHYSFNREISPIARETSPMSDQRSEESFEDFVMRMPTLSRTEGILRVVPPASVLKRFGEVFGNNESWKQVAWKDTTHESPRPPILRPMLSSSNIDLHAEADKVFQTSKPASRVGTFISHVWASRRWRKHLALCYCLNINAAVICATTTWLCLILWSIWHWGIFGMGGKTFLIPLFVWIPTAVFFMTIFFGHLLFGAPEDWWLDKLCIHQSREKLKEQGVNALPEIVATADKMIILWDKQYFERLWCCAEVAIFCSTKRGASCVEFAPLWLAPWVLSTILTQLLCISIAERLFSLIGYVGAYLATVEIVPPGLVPLLAQFCGVGIGFWLGSLPAVPLSYYAMNAKMHNYSTTRKALRHFDIHETKCAVESDREQVERLVTKLYRDYDEPLHAFNSFVRKDLSKYVEQKVIGESVYHIRYRLCLLMFLPIAFSSVANVLGCDGIECNEAAVEELGPGAIPPVQMGNNCCAWLVGCFLIYPTSYPVMLKLMILAEKTVGKKAGKWTLLCIKVLAIIVAYAYMGFTEGFAAGLLNSTNARIWHLGFAASLPWVIAVCIFMALLIAWNVHLYRSV</sequence>
<keyword evidence="1" id="KW-0472">Membrane</keyword>
<feature type="transmembrane region" description="Helical" evidence="1">
    <location>
        <begin position="312"/>
        <end position="330"/>
    </location>
</feature>
<dbReference type="Proteomes" id="UP001152797">
    <property type="component" value="Unassembled WGS sequence"/>
</dbReference>
<protein>
    <recommendedName>
        <fullName evidence="5">Transmembrane protein</fullName>
    </recommendedName>
</protein>
<keyword evidence="1" id="KW-0812">Transmembrane</keyword>
<feature type="transmembrane region" description="Helical" evidence="1">
    <location>
        <begin position="336"/>
        <end position="360"/>
    </location>
</feature>
<dbReference type="EMBL" id="CAMXCT020000413">
    <property type="protein sequence ID" value="CAL1131844.1"/>
    <property type="molecule type" value="Genomic_DNA"/>
</dbReference>
<accession>A0A9P1FIL1</accession>
<comment type="caution">
    <text evidence="2">The sequence shown here is derived from an EMBL/GenBank/DDBJ whole genome shotgun (WGS) entry which is preliminary data.</text>
</comment>
<feature type="transmembrane region" description="Helical" evidence="1">
    <location>
        <begin position="441"/>
        <end position="459"/>
    </location>
</feature>
<gene>
    <name evidence="2" type="ORF">C1SCF055_LOCUS6521</name>
</gene>
<feature type="transmembrane region" description="Helical" evidence="1">
    <location>
        <begin position="191"/>
        <end position="215"/>
    </location>
</feature>
<feature type="transmembrane region" description="Helical" evidence="1">
    <location>
        <begin position="152"/>
        <end position="179"/>
    </location>
</feature>
<evidence type="ECO:0000313" key="3">
    <source>
        <dbReference type="EMBL" id="CAL4765781.1"/>
    </source>
</evidence>
<evidence type="ECO:0000313" key="4">
    <source>
        <dbReference type="Proteomes" id="UP001152797"/>
    </source>
</evidence>
<name>A0A9P1FIL1_9DINO</name>
<evidence type="ECO:0000313" key="2">
    <source>
        <dbReference type="EMBL" id="CAI3978469.1"/>
    </source>
</evidence>
<organism evidence="2">
    <name type="scientific">Cladocopium goreaui</name>
    <dbReference type="NCBI Taxonomy" id="2562237"/>
    <lineage>
        <taxon>Eukaryota</taxon>
        <taxon>Sar</taxon>
        <taxon>Alveolata</taxon>
        <taxon>Dinophyceae</taxon>
        <taxon>Suessiales</taxon>
        <taxon>Symbiodiniaceae</taxon>
        <taxon>Cladocopium</taxon>
    </lineage>
</organism>